<dbReference type="SUPFAM" id="SSF50965">
    <property type="entry name" value="Galactose oxidase, central domain"/>
    <property type="match status" value="1"/>
</dbReference>
<dbReference type="SMART" id="SM00256">
    <property type="entry name" value="FBOX"/>
    <property type="match status" value="1"/>
</dbReference>
<sequence>MISDTILLICRVFSGSQKEKSIICYDLPEDVLIEILLRLPVKSLLRFEVVCKAWKSHISNPQFVKRHNVMTTTNPNNDYIIAQNDTSLSHQKLCAIDINSMHRAVSLTTSRRQTEKLYLWNLATRKVKELPGTALKISSKKLYDASVLGFCFDFASSDYKVVRIVRTSNNSSVNNRVEVYSLIKNSWKEIEVKLNFGELIEFYSLAFVKGSLYWSIKAQTLILFNVQSEDFCTIPVPPNAFCFDLFEFKGSVALIDEVVGRGIINIWTLDDHSCWIKKLAIFTESIHEPLKLLLIFSLGFCITLDSVT</sequence>
<dbReference type="Proteomes" id="UP001237642">
    <property type="component" value="Unassembled WGS sequence"/>
</dbReference>
<protein>
    <recommendedName>
        <fullName evidence="1">F-box domain-containing protein</fullName>
    </recommendedName>
</protein>
<proteinExistence type="predicted"/>
<comment type="caution">
    <text evidence="2">The sequence shown here is derived from an EMBL/GenBank/DDBJ whole genome shotgun (WGS) entry which is preliminary data.</text>
</comment>
<evidence type="ECO:0000259" key="1">
    <source>
        <dbReference type="PROSITE" id="PS50181"/>
    </source>
</evidence>
<evidence type="ECO:0000313" key="3">
    <source>
        <dbReference type="Proteomes" id="UP001237642"/>
    </source>
</evidence>
<organism evidence="2 3">
    <name type="scientific">Heracleum sosnowskyi</name>
    <dbReference type="NCBI Taxonomy" id="360622"/>
    <lineage>
        <taxon>Eukaryota</taxon>
        <taxon>Viridiplantae</taxon>
        <taxon>Streptophyta</taxon>
        <taxon>Embryophyta</taxon>
        <taxon>Tracheophyta</taxon>
        <taxon>Spermatophyta</taxon>
        <taxon>Magnoliopsida</taxon>
        <taxon>eudicotyledons</taxon>
        <taxon>Gunneridae</taxon>
        <taxon>Pentapetalae</taxon>
        <taxon>asterids</taxon>
        <taxon>campanulids</taxon>
        <taxon>Apiales</taxon>
        <taxon>Apiaceae</taxon>
        <taxon>Apioideae</taxon>
        <taxon>apioid superclade</taxon>
        <taxon>Tordylieae</taxon>
        <taxon>Tordyliinae</taxon>
        <taxon>Heracleum</taxon>
    </lineage>
</organism>
<reference evidence="2" key="2">
    <citation type="submission" date="2023-05" db="EMBL/GenBank/DDBJ databases">
        <authorList>
            <person name="Schelkunov M.I."/>
        </authorList>
    </citation>
    <scope>NUCLEOTIDE SEQUENCE</scope>
    <source>
        <strain evidence="2">Hsosn_3</strain>
        <tissue evidence="2">Leaf</tissue>
    </source>
</reference>
<dbReference type="PANTHER" id="PTHR31672">
    <property type="entry name" value="BNACNNG10540D PROTEIN"/>
    <property type="match status" value="1"/>
</dbReference>
<gene>
    <name evidence="2" type="ORF">POM88_019663</name>
</gene>
<dbReference type="NCBIfam" id="TIGR01640">
    <property type="entry name" value="F_box_assoc_1"/>
    <property type="match status" value="1"/>
</dbReference>
<dbReference type="Gene3D" id="1.20.1280.50">
    <property type="match status" value="1"/>
</dbReference>
<dbReference type="Pfam" id="PF00646">
    <property type="entry name" value="F-box"/>
    <property type="match status" value="1"/>
</dbReference>
<evidence type="ECO:0000313" key="2">
    <source>
        <dbReference type="EMBL" id="KAK1381928.1"/>
    </source>
</evidence>
<dbReference type="AlphaFoldDB" id="A0AAD8ICL1"/>
<dbReference type="InterPro" id="IPR050796">
    <property type="entry name" value="SCF_F-box_component"/>
</dbReference>
<dbReference type="SUPFAM" id="SSF81383">
    <property type="entry name" value="F-box domain"/>
    <property type="match status" value="1"/>
</dbReference>
<dbReference type="InterPro" id="IPR036047">
    <property type="entry name" value="F-box-like_dom_sf"/>
</dbReference>
<name>A0AAD8ICL1_9APIA</name>
<dbReference type="InterPro" id="IPR001810">
    <property type="entry name" value="F-box_dom"/>
</dbReference>
<dbReference type="InterPro" id="IPR017451">
    <property type="entry name" value="F-box-assoc_interact_dom"/>
</dbReference>
<dbReference type="CDD" id="cd22157">
    <property type="entry name" value="F-box_AtFBW1-like"/>
    <property type="match status" value="1"/>
</dbReference>
<dbReference type="PANTHER" id="PTHR31672:SF13">
    <property type="entry name" value="F-BOX PROTEIN CPR30-LIKE"/>
    <property type="match status" value="1"/>
</dbReference>
<dbReference type="Pfam" id="PF08268">
    <property type="entry name" value="FBA_3"/>
    <property type="match status" value="1"/>
</dbReference>
<dbReference type="PROSITE" id="PS50181">
    <property type="entry name" value="FBOX"/>
    <property type="match status" value="1"/>
</dbReference>
<dbReference type="EMBL" id="JAUIZM010000005">
    <property type="protein sequence ID" value="KAK1381928.1"/>
    <property type="molecule type" value="Genomic_DNA"/>
</dbReference>
<dbReference type="InterPro" id="IPR011043">
    <property type="entry name" value="Gal_Oxase/kelch_b-propeller"/>
</dbReference>
<feature type="domain" description="F-box" evidence="1">
    <location>
        <begin position="21"/>
        <end position="67"/>
    </location>
</feature>
<dbReference type="InterPro" id="IPR013187">
    <property type="entry name" value="F-box-assoc_dom_typ3"/>
</dbReference>
<keyword evidence="3" id="KW-1185">Reference proteome</keyword>
<reference evidence="2" key="1">
    <citation type="submission" date="2023-02" db="EMBL/GenBank/DDBJ databases">
        <title>Genome of toxic invasive species Heracleum sosnowskyi carries increased number of genes despite the absence of recent whole-genome duplications.</title>
        <authorList>
            <person name="Schelkunov M."/>
            <person name="Shtratnikova V."/>
            <person name="Makarenko M."/>
            <person name="Klepikova A."/>
            <person name="Omelchenko D."/>
            <person name="Novikova G."/>
            <person name="Obukhova E."/>
            <person name="Bogdanov V."/>
            <person name="Penin A."/>
            <person name="Logacheva M."/>
        </authorList>
    </citation>
    <scope>NUCLEOTIDE SEQUENCE</scope>
    <source>
        <strain evidence="2">Hsosn_3</strain>
        <tissue evidence="2">Leaf</tissue>
    </source>
</reference>
<accession>A0AAD8ICL1</accession>